<reference evidence="7" key="1">
    <citation type="submission" date="2020-03" db="EMBL/GenBank/DDBJ databases">
        <title>Genome sequences of seven Enterobacteriaceae strains isolated from Canadian wastewater treatment facilities.</title>
        <authorList>
            <person name="Huang H."/>
            <person name="Chmara J.T."/>
            <person name="Duceppe M.-O."/>
        </authorList>
    </citation>
    <scope>NUCLEOTIDE SEQUENCE [LARGE SCALE GENOMIC DNA]</scope>
    <source>
        <strain evidence="7">Biosolid 3</strain>
    </source>
</reference>
<dbReference type="GO" id="GO:0003677">
    <property type="term" value="F:DNA binding"/>
    <property type="evidence" value="ECO:0007669"/>
    <property type="project" value="UniProtKB-KW"/>
</dbReference>
<organism evidence="6 7">
    <name type="scientific">Serratia fonticola</name>
    <dbReference type="NCBI Taxonomy" id="47917"/>
    <lineage>
        <taxon>Bacteria</taxon>
        <taxon>Pseudomonadati</taxon>
        <taxon>Pseudomonadota</taxon>
        <taxon>Gammaproteobacteria</taxon>
        <taxon>Enterobacterales</taxon>
        <taxon>Yersiniaceae</taxon>
        <taxon>Serratia</taxon>
    </lineage>
</organism>
<evidence type="ECO:0000259" key="5">
    <source>
        <dbReference type="PROSITE" id="PS50043"/>
    </source>
</evidence>
<dbReference type="InterPro" id="IPR000792">
    <property type="entry name" value="Tscrpt_reg_LuxR_C"/>
</dbReference>
<protein>
    <submittedName>
        <fullName evidence="6">Helix-turn-helix transcriptional regulator</fullName>
    </submittedName>
</protein>
<keyword evidence="3" id="KW-0010">Activator</keyword>
<dbReference type="SUPFAM" id="SSF46894">
    <property type="entry name" value="C-terminal effector domain of the bipartite response regulators"/>
    <property type="match status" value="1"/>
</dbReference>
<evidence type="ECO:0000256" key="2">
    <source>
        <dbReference type="ARBA" id="ARBA00023125"/>
    </source>
</evidence>
<evidence type="ECO:0000313" key="6">
    <source>
        <dbReference type="EMBL" id="QKJ57658.1"/>
    </source>
</evidence>
<dbReference type="PANTHER" id="PTHR44688">
    <property type="entry name" value="DNA-BINDING TRANSCRIPTIONAL ACTIVATOR DEVR_DOSR"/>
    <property type="match status" value="1"/>
</dbReference>
<dbReference type="Proteomes" id="UP000503464">
    <property type="component" value="Chromosome"/>
</dbReference>
<dbReference type="GO" id="GO:0006355">
    <property type="term" value="P:regulation of DNA-templated transcription"/>
    <property type="evidence" value="ECO:0007669"/>
    <property type="project" value="InterPro"/>
</dbReference>
<gene>
    <name evidence="6" type="ORF">G9399_03720</name>
</gene>
<dbReference type="CDD" id="cd06170">
    <property type="entry name" value="LuxR_C_like"/>
    <property type="match status" value="1"/>
</dbReference>
<dbReference type="PROSITE" id="PS00622">
    <property type="entry name" value="HTH_LUXR_1"/>
    <property type="match status" value="1"/>
</dbReference>
<dbReference type="PRINTS" id="PR00038">
    <property type="entry name" value="HTHLUXR"/>
</dbReference>
<dbReference type="RefSeq" id="WP_173408696.1">
    <property type="nucleotide sequence ID" value="NZ_CP054160.3"/>
</dbReference>
<dbReference type="EMBL" id="CP054160">
    <property type="protein sequence ID" value="QKJ57658.1"/>
    <property type="molecule type" value="Genomic_DNA"/>
</dbReference>
<dbReference type="PANTHER" id="PTHR44688:SF16">
    <property type="entry name" value="DNA-BINDING TRANSCRIPTIONAL ACTIVATOR DEVR_DOSR"/>
    <property type="match status" value="1"/>
</dbReference>
<evidence type="ECO:0000256" key="3">
    <source>
        <dbReference type="ARBA" id="ARBA00023159"/>
    </source>
</evidence>
<dbReference type="InterPro" id="IPR016032">
    <property type="entry name" value="Sig_transdc_resp-reg_C-effctor"/>
</dbReference>
<keyword evidence="2" id="KW-0238">DNA-binding</keyword>
<dbReference type="PROSITE" id="PS50043">
    <property type="entry name" value="HTH_LUXR_2"/>
    <property type="match status" value="1"/>
</dbReference>
<accession>A0AAE7EFG8</accession>
<evidence type="ECO:0000256" key="4">
    <source>
        <dbReference type="ARBA" id="ARBA00023163"/>
    </source>
</evidence>
<keyword evidence="4" id="KW-0804">Transcription</keyword>
<dbReference type="SMART" id="SM00421">
    <property type="entry name" value="HTH_LUXR"/>
    <property type="match status" value="1"/>
</dbReference>
<proteinExistence type="predicted"/>
<feature type="domain" description="HTH luxR-type" evidence="5">
    <location>
        <begin position="122"/>
        <end position="183"/>
    </location>
</feature>
<dbReference type="Gene3D" id="1.10.10.10">
    <property type="entry name" value="Winged helix-like DNA-binding domain superfamily/Winged helix DNA-binding domain"/>
    <property type="match status" value="1"/>
</dbReference>
<keyword evidence="1" id="KW-0805">Transcription regulation</keyword>
<evidence type="ECO:0000256" key="1">
    <source>
        <dbReference type="ARBA" id="ARBA00023015"/>
    </source>
</evidence>
<name>A0AAE7EFG8_SERFO</name>
<dbReference type="InterPro" id="IPR036388">
    <property type="entry name" value="WH-like_DNA-bd_sf"/>
</dbReference>
<evidence type="ECO:0000313" key="7">
    <source>
        <dbReference type="Proteomes" id="UP000503464"/>
    </source>
</evidence>
<sequence>MNIYIITENNYFFVGLKHTLKNDNNSVEKLSPYELEGSPENKFKQDDAFIFHTSNYSLKLSFLISTGHFPGKLFFIPTNGKVRFKEAFSRYSFLDAKSDLMTVTSKVFDTQQKNIEQMKIFKDELTEREKTILHQTINGMNVQTISRLLCISVKTVYTHRRNALHKLGGRNLFEIWPFKEKVLQTIAA</sequence>
<dbReference type="Pfam" id="PF00196">
    <property type="entry name" value="GerE"/>
    <property type="match status" value="1"/>
</dbReference>
<dbReference type="AlphaFoldDB" id="A0AAE7EFG8"/>